<comment type="function">
    <text evidence="6">Aminotransferase that catalyzes the conversion of aromatic amino acids and 2-oxoglutarate into corresponding aromatic oxo acids and L-glutamate.</text>
</comment>
<evidence type="ECO:0000256" key="5">
    <source>
        <dbReference type="ARBA" id="ARBA00022898"/>
    </source>
</evidence>
<evidence type="ECO:0000256" key="6">
    <source>
        <dbReference type="HAMAP-Rule" id="MF_01513"/>
    </source>
</evidence>
<dbReference type="InterPro" id="IPR001917">
    <property type="entry name" value="Aminotrans_II_pyridoxalP_BS"/>
</dbReference>
<evidence type="ECO:0000256" key="2">
    <source>
        <dbReference type="ARBA" id="ARBA00011738"/>
    </source>
</evidence>
<dbReference type="InterPro" id="IPR015422">
    <property type="entry name" value="PyrdxlP-dep_Trfase_small"/>
</dbReference>
<dbReference type="NCBIfam" id="NF002878">
    <property type="entry name" value="PRK03321.1"/>
    <property type="match status" value="1"/>
</dbReference>
<evidence type="ECO:0000313" key="9">
    <source>
        <dbReference type="Proteomes" id="UP000183180"/>
    </source>
</evidence>
<dbReference type="SUPFAM" id="SSF53383">
    <property type="entry name" value="PLP-dependent transferases"/>
    <property type="match status" value="1"/>
</dbReference>
<dbReference type="InterPro" id="IPR005861">
    <property type="entry name" value="HisP_aminotrans"/>
</dbReference>
<dbReference type="GO" id="GO:0008793">
    <property type="term" value="F:aromatic-amino-acid transaminase activity"/>
    <property type="evidence" value="ECO:0007669"/>
    <property type="project" value="UniProtKB-UniRule"/>
</dbReference>
<dbReference type="STRING" id="158898.SAMN04488548_1343520"/>
<proteinExistence type="inferred from homology"/>
<comment type="subunit">
    <text evidence="2 6">Homodimer.</text>
</comment>
<dbReference type="CDD" id="cd00609">
    <property type="entry name" value="AAT_like"/>
    <property type="match status" value="1"/>
</dbReference>
<keyword evidence="5 6" id="KW-0663">Pyridoxal phosphate</keyword>
<reference evidence="8 9" key="1">
    <citation type="submission" date="2016-10" db="EMBL/GenBank/DDBJ databases">
        <authorList>
            <person name="de Groot N.N."/>
        </authorList>
    </citation>
    <scope>NUCLEOTIDE SEQUENCE [LARGE SCALE GENOMIC DNA]</scope>
    <source>
        <strain evidence="8 9">DSM 44215</strain>
    </source>
</reference>
<dbReference type="InterPro" id="IPR004839">
    <property type="entry name" value="Aminotransferase_I/II_large"/>
</dbReference>
<dbReference type="NCBIfam" id="TIGR01141">
    <property type="entry name" value="hisC"/>
    <property type="match status" value="1"/>
</dbReference>
<comment type="similarity">
    <text evidence="6">Belongs to the class-II pyridoxal-phosphate-dependent aminotransferase family.</text>
</comment>
<evidence type="ECO:0000256" key="3">
    <source>
        <dbReference type="ARBA" id="ARBA00022576"/>
    </source>
</evidence>
<dbReference type="EC" id="2.6.1.57" evidence="6"/>
<dbReference type="GO" id="GO:0000105">
    <property type="term" value="P:L-histidine biosynthetic process"/>
    <property type="evidence" value="ECO:0007669"/>
    <property type="project" value="InterPro"/>
</dbReference>
<accession>A0A1H2KPS5</accession>
<dbReference type="HAMAP" id="MF_01513">
    <property type="entry name" value="Phe_aminotrans_2"/>
    <property type="match status" value="1"/>
</dbReference>
<dbReference type="InterPro" id="IPR050106">
    <property type="entry name" value="HistidinolP_aminotransfase"/>
</dbReference>
<comment type="cofactor">
    <cofactor evidence="1 6">
        <name>pyridoxal 5'-phosphate</name>
        <dbReference type="ChEBI" id="CHEBI:597326"/>
    </cofactor>
</comment>
<keyword evidence="3 6" id="KW-0032">Aminotransferase</keyword>
<organism evidence="8 9">
    <name type="scientific">Gordonia westfalica</name>
    <dbReference type="NCBI Taxonomy" id="158898"/>
    <lineage>
        <taxon>Bacteria</taxon>
        <taxon>Bacillati</taxon>
        <taxon>Actinomycetota</taxon>
        <taxon>Actinomycetes</taxon>
        <taxon>Mycobacteriales</taxon>
        <taxon>Gordoniaceae</taxon>
        <taxon>Gordonia</taxon>
    </lineage>
</organism>
<dbReference type="Proteomes" id="UP000183180">
    <property type="component" value="Unassembled WGS sequence"/>
</dbReference>
<evidence type="ECO:0000259" key="7">
    <source>
        <dbReference type="Pfam" id="PF00155"/>
    </source>
</evidence>
<dbReference type="Pfam" id="PF00155">
    <property type="entry name" value="Aminotran_1_2"/>
    <property type="match status" value="1"/>
</dbReference>
<dbReference type="InterPro" id="IPR015421">
    <property type="entry name" value="PyrdxlP-dep_Trfase_major"/>
</dbReference>
<dbReference type="GO" id="GO:0030170">
    <property type="term" value="F:pyridoxal phosphate binding"/>
    <property type="evidence" value="ECO:0007669"/>
    <property type="project" value="UniProtKB-UniRule"/>
</dbReference>
<comment type="catalytic activity">
    <reaction evidence="6">
        <text>an aromatic L-alpha-amino acid + 2-oxoglutarate = an aromatic oxo-acid + L-glutamate</text>
        <dbReference type="Rhea" id="RHEA:17533"/>
        <dbReference type="ChEBI" id="CHEBI:16810"/>
        <dbReference type="ChEBI" id="CHEBI:29985"/>
        <dbReference type="ChEBI" id="CHEBI:73309"/>
        <dbReference type="ChEBI" id="CHEBI:84824"/>
        <dbReference type="EC" id="2.6.1.57"/>
    </reaction>
</comment>
<evidence type="ECO:0000256" key="1">
    <source>
        <dbReference type="ARBA" id="ARBA00001933"/>
    </source>
</evidence>
<protein>
    <recommendedName>
        <fullName evidence="6">Aromatic amino acid aminotransferase</fullName>
        <shortName evidence="6">ArAT</shortName>
        <ecNumber evidence="6">2.6.1.57</ecNumber>
    </recommendedName>
</protein>
<dbReference type="HAMAP" id="MF_01023">
    <property type="entry name" value="HisC_aminotrans_2"/>
    <property type="match status" value="1"/>
</dbReference>
<dbReference type="AlphaFoldDB" id="A0A1H2KPS5"/>
<dbReference type="PANTHER" id="PTHR43643">
    <property type="entry name" value="HISTIDINOL-PHOSPHATE AMINOTRANSFERASE 2"/>
    <property type="match status" value="1"/>
</dbReference>
<keyword evidence="4 6" id="KW-0808">Transferase</keyword>
<feature type="domain" description="Aminotransferase class I/classII large" evidence="7">
    <location>
        <begin position="64"/>
        <end position="373"/>
    </location>
</feature>
<gene>
    <name evidence="6" type="primary">pat</name>
    <name evidence="8" type="ORF">SAMN04488548_1343520</name>
</gene>
<dbReference type="GO" id="GO:0004400">
    <property type="term" value="F:histidinol-phosphate transaminase activity"/>
    <property type="evidence" value="ECO:0007669"/>
    <property type="project" value="InterPro"/>
</dbReference>
<dbReference type="EMBL" id="FNLM01000034">
    <property type="protein sequence ID" value="SDU70630.1"/>
    <property type="molecule type" value="Genomic_DNA"/>
</dbReference>
<name>A0A1H2KPS5_9ACTN</name>
<dbReference type="InterPro" id="IPR015424">
    <property type="entry name" value="PyrdxlP-dep_Trfase"/>
</dbReference>
<dbReference type="InterPro" id="IPR024892">
    <property type="entry name" value="ArAT"/>
</dbReference>
<evidence type="ECO:0000256" key="4">
    <source>
        <dbReference type="ARBA" id="ARBA00022679"/>
    </source>
</evidence>
<dbReference type="Gene3D" id="3.90.1150.10">
    <property type="entry name" value="Aspartate Aminotransferase, domain 1"/>
    <property type="match status" value="1"/>
</dbReference>
<evidence type="ECO:0000313" key="8">
    <source>
        <dbReference type="EMBL" id="SDU70630.1"/>
    </source>
</evidence>
<dbReference type="PROSITE" id="PS00599">
    <property type="entry name" value="AA_TRANSFER_CLASS_2"/>
    <property type="match status" value="1"/>
</dbReference>
<sequence length="394" mass="42045">MAESFRTAGRKITHPSRPQANRLVRAGFCPFGGAAYIGLVSLRIRPDLDDLPVYVPGKTFPGAVKLASNEVTEGPLPSVVDAIAAAAAGVNRYPDNGIVELTAALAKKLGVTEDEVQVGCGSVILCQNLITITSGPGDEVVFGWRSFETYPLATRVAGATPVQVPLTGDLTYDLEAMAAAVTERTRLMFVCNPNNPTGTVVEAADLRTFLQKVPSDILVVLDEAYFEYLRLPESQAYDAVELRREFPNLVILRTFSKAYGLAGLRVGYAIADPEVITALGKVHVPFSVSSVAQAAATASLEAGDELLTRTDAVVAERARITERLRAAGYRVPDSQANFVWLDLGDAAMDFARAGVDAGVVIRPFDGDGVRVTVTNALEGDVFLAFAENWDGPRA</sequence>
<dbReference type="Gene3D" id="3.40.640.10">
    <property type="entry name" value="Type I PLP-dependent aspartate aminotransferase-like (Major domain)"/>
    <property type="match status" value="1"/>
</dbReference>
<dbReference type="PANTHER" id="PTHR43643:SF3">
    <property type="entry name" value="HISTIDINOL-PHOSPHATE AMINOTRANSFERASE"/>
    <property type="match status" value="1"/>
</dbReference>
<feature type="modified residue" description="N6-(pyridoxal phosphate)lysine" evidence="6">
    <location>
        <position position="257"/>
    </location>
</feature>